<dbReference type="SUPFAM" id="SSF54236">
    <property type="entry name" value="Ubiquitin-like"/>
    <property type="match status" value="3"/>
</dbReference>
<dbReference type="PROSITE" id="PS50053">
    <property type="entry name" value="UBIQUITIN_2"/>
    <property type="match status" value="3"/>
</dbReference>
<sequence length="1264" mass="140762">MSGFNAGPAGGPIAPGQLSSAKIRELMENAQRTIAERKQSLGIKTIPAQPVIVPQGLIANPEIAEKARKAAELQARIASRFESVVNAPEPTPPADDPIRKEREQMRHLIFDEHGKTIDAVTGEEIRIPQRTPTLKANVRALKAQTVKEVVEQKSTKPATKSPTKNLYFDSRLNLKSAARPKRQLSFFEPGQFVQLGQRLRTKAQLDKLQESIAQAAKRTGIASAAKLATIQPKRKVDESSVPDVEWWDAYILKDGITDYGTSDEYDDVIKLVNESWITDLIEHPIKLKAPTALDKIPEIPLLLTKKERKKLRRQNRQEAQKERQERVRLGLEKPPEPKVKGSGAALSRLNQQCSGDSGNEISKSLGTKSTTESGPAEPILKSSNNNSIKGFKKPTINSPSQNTLPTEANSIASIKVAAKHFKKPALSVTRKEDIESPLPKSTGKKPLPKINLNKPSSKHNSKCNNDTKVPDYLSNKETSKKPEVSLFDEVVDGFLDEYEDWTTERLYEKFSASFDYSLYIEDFSSKKKKKLPKINTAAKNESHYSGQSSDSFEIPLEDVGIVDKEVEMRRKSNDNHKRSFASTTTSKLSLNNFDNSIDSVIDSVLSTCDSMTNEEIVTVFRPSTPLIESEDEEFSSPKSPIVNSDIENSVTGLIDEVLEEISDLNANDLYQKHIASGLSSQNNYEGKCKYARKVKKPRLENASEVYSNDETVDIPSLVESPSGTWVECVMCKKWRYLEDSVDPSELPEDWYCGLQSKYLSNGHSNIPACDEPEILDPGMDEKQYVYGQFATGSIVLAKMPGYPEWPAMIDCDGRGNFAEICHETGDILRYRVVFLDPNNPTNQVLPASDIRKFSEAVKIKLTSQTIQQSHFVTFSVGYHEGEDCASQKLFNANVTGKTTIWDLKQAISRRIGMAPEDQVLTFKGIFMEDSHPLSDYRLPRPEIVPIDLFLRSSYKNLTPIRVSLDSDNIVSIHIHLDARVSELRSAIEQKCGISAKRSAGIRLIFGHYILNDDEKLDRYGIKKNSCILVVKRLSSPKENSFNNGRDLAQSDETLNSPTLSTSPKVLGKPPSTEDKIEINVIIPNGSGYMLFFAKNITLREASEQIEQKTGIPAAGQSFSLSKDVPSIADMSKTLEELGLSDGNSLYMMNEGPSVNQDHVGENDSPVIMSPPPQSFIDKSNTIVLIFRDPQHEFTIPLPFDATVQEAMNALRTEINGSRGPLWLRNAENGNYMQDYGSRLSELGLKDGGVIEYVYLPAKVEWTVK</sequence>
<feature type="compositionally biased region" description="Basic and acidic residues" evidence="4">
    <location>
        <begin position="315"/>
        <end position="339"/>
    </location>
</feature>
<evidence type="ECO:0000256" key="4">
    <source>
        <dbReference type="SAM" id="MobiDB-lite"/>
    </source>
</evidence>
<keyword evidence="2" id="KW-0863">Zinc-finger</keyword>
<dbReference type="SMART" id="SM00213">
    <property type="entry name" value="UBQ"/>
    <property type="match status" value="3"/>
</dbReference>
<dbReference type="InterPro" id="IPR027104">
    <property type="entry name" value="Prp3"/>
</dbReference>
<feature type="compositionally biased region" description="Polar residues" evidence="4">
    <location>
        <begin position="395"/>
        <end position="404"/>
    </location>
</feature>
<evidence type="ECO:0000256" key="1">
    <source>
        <dbReference type="ARBA" id="ARBA00022723"/>
    </source>
</evidence>
<dbReference type="SUPFAM" id="SSF63748">
    <property type="entry name" value="Tudor/PWWP/MBT"/>
    <property type="match status" value="1"/>
</dbReference>
<organism evidence="8">
    <name type="scientific">Rodentolepis nana</name>
    <name type="common">Dwarf tapeworm</name>
    <name type="synonym">Hymenolepis nana</name>
    <dbReference type="NCBI Taxonomy" id="102285"/>
    <lineage>
        <taxon>Eukaryota</taxon>
        <taxon>Metazoa</taxon>
        <taxon>Spiralia</taxon>
        <taxon>Lophotrochozoa</taxon>
        <taxon>Platyhelminthes</taxon>
        <taxon>Cestoda</taxon>
        <taxon>Eucestoda</taxon>
        <taxon>Cyclophyllidea</taxon>
        <taxon>Hymenolepididae</taxon>
        <taxon>Rodentolepis</taxon>
    </lineage>
</organism>
<dbReference type="Gene3D" id="3.30.40.100">
    <property type="match status" value="1"/>
</dbReference>
<dbReference type="Gene3D" id="2.30.30.140">
    <property type="match status" value="1"/>
</dbReference>
<reference evidence="8" key="1">
    <citation type="submission" date="2016-04" db="UniProtKB">
        <authorList>
            <consortium name="WormBaseParasite"/>
        </authorList>
    </citation>
    <scope>IDENTIFICATION</scope>
</reference>
<dbReference type="Pfam" id="PF00240">
    <property type="entry name" value="ubiquitin"/>
    <property type="match status" value="2"/>
</dbReference>
<dbReference type="InterPro" id="IPR011124">
    <property type="entry name" value="Znf_CW"/>
</dbReference>
<dbReference type="PANTHER" id="PTHR14212:SF0">
    <property type="entry name" value="U4_U6 SMALL NUCLEAR RIBONUCLEOPROTEIN PRP3"/>
    <property type="match status" value="1"/>
</dbReference>
<feature type="domain" description="Ubiquitin-like" evidence="6">
    <location>
        <begin position="859"/>
        <end position="953"/>
    </location>
</feature>
<feature type="region of interest" description="Disordered" evidence="4">
    <location>
        <begin position="307"/>
        <end position="404"/>
    </location>
</feature>
<dbReference type="WBParaSite" id="HNAJ_0000041701-mRNA-1">
    <property type="protein sequence ID" value="HNAJ_0000041701-mRNA-1"/>
    <property type="gene ID" value="HNAJ_0000041701"/>
</dbReference>
<dbReference type="AlphaFoldDB" id="A0A158QGP0"/>
<evidence type="ECO:0000259" key="5">
    <source>
        <dbReference type="PROSITE" id="PS50033"/>
    </source>
</evidence>
<evidence type="ECO:0000256" key="3">
    <source>
        <dbReference type="ARBA" id="ARBA00022833"/>
    </source>
</evidence>
<feature type="region of interest" description="Disordered" evidence="4">
    <location>
        <begin position="1038"/>
        <end position="1070"/>
    </location>
</feature>
<feature type="compositionally biased region" description="Polar residues" evidence="4">
    <location>
        <begin position="348"/>
        <end position="373"/>
    </location>
</feature>
<dbReference type="InterPro" id="IPR000626">
    <property type="entry name" value="Ubiquitin-like_dom"/>
</dbReference>
<dbReference type="InterPro" id="IPR001012">
    <property type="entry name" value="UBX_dom"/>
</dbReference>
<protein>
    <submittedName>
        <fullName evidence="8">Ubiquitin-like domain-containing protein</fullName>
    </submittedName>
</protein>
<dbReference type="Gene3D" id="3.10.20.90">
    <property type="entry name" value="Phosphatidylinositol 3-kinase Catalytic Subunit, Chain A, domain 1"/>
    <property type="match status" value="3"/>
</dbReference>
<dbReference type="Pfam" id="PF07496">
    <property type="entry name" value="zf-CW"/>
    <property type="match status" value="1"/>
</dbReference>
<keyword evidence="1" id="KW-0479">Metal-binding</keyword>
<evidence type="ECO:0000259" key="7">
    <source>
        <dbReference type="PROSITE" id="PS51050"/>
    </source>
</evidence>
<feature type="domain" description="CW-type" evidence="7">
    <location>
        <begin position="719"/>
        <end position="777"/>
    </location>
</feature>
<dbReference type="PROSITE" id="PS50033">
    <property type="entry name" value="UBX"/>
    <property type="match status" value="1"/>
</dbReference>
<keyword evidence="3" id="KW-0862">Zinc</keyword>
<dbReference type="Pfam" id="PF08572">
    <property type="entry name" value="PRP3"/>
    <property type="match status" value="1"/>
</dbReference>
<evidence type="ECO:0000256" key="2">
    <source>
        <dbReference type="ARBA" id="ARBA00022771"/>
    </source>
</evidence>
<dbReference type="GO" id="GO:0008270">
    <property type="term" value="F:zinc ion binding"/>
    <property type="evidence" value="ECO:0007669"/>
    <property type="project" value="UniProtKB-KW"/>
</dbReference>
<dbReference type="GO" id="GO:0000398">
    <property type="term" value="P:mRNA splicing, via spliceosome"/>
    <property type="evidence" value="ECO:0007669"/>
    <property type="project" value="InterPro"/>
</dbReference>
<dbReference type="InterPro" id="IPR029071">
    <property type="entry name" value="Ubiquitin-like_domsf"/>
</dbReference>
<dbReference type="CDD" id="cd17039">
    <property type="entry name" value="Ubl_ubiquitin_like"/>
    <property type="match status" value="1"/>
</dbReference>
<dbReference type="GO" id="GO:0046540">
    <property type="term" value="C:U4/U6 x U5 tri-snRNP complex"/>
    <property type="evidence" value="ECO:0007669"/>
    <property type="project" value="InterPro"/>
</dbReference>
<evidence type="ECO:0000259" key="6">
    <source>
        <dbReference type="PROSITE" id="PS50053"/>
    </source>
</evidence>
<evidence type="ECO:0000313" key="8">
    <source>
        <dbReference type="WBParaSite" id="HNAJ_0000041701-mRNA-1"/>
    </source>
</evidence>
<dbReference type="PROSITE" id="PS51050">
    <property type="entry name" value="ZF_CW"/>
    <property type="match status" value="1"/>
</dbReference>
<feature type="domain" description="Ubiquitin-like" evidence="6">
    <location>
        <begin position="946"/>
        <end position="1036"/>
    </location>
</feature>
<feature type="compositionally biased region" description="Polar residues" evidence="4">
    <location>
        <begin position="1050"/>
        <end position="1063"/>
    </location>
</feature>
<dbReference type="STRING" id="102285.A0A158QGP0"/>
<feature type="domain" description="UBX" evidence="5">
    <location>
        <begin position="1071"/>
        <end position="1147"/>
    </location>
</feature>
<feature type="region of interest" description="Disordered" evidence="4">
    <location>
        <begin position="426"/>
        <end position="475"/>
    </location>
</feature>
<dbReference type="PANTHER" id="PTHR14212">
    <property type="entry name" value="U4/U6-ASSOCIATED RNA SPLICING FACTOR-RELATED"/>
    <property type="match status" value="1"/>
</dbReference>
<dbReference type="InterPro" id="IPR013881">
    <property type="entry name" value="Pre-mRNA_splic_Prp3_dom"/>
</dbReference>
<name>A0A158QGP0_RODNA</name>
<accession>A0A158QGP0</accession>
<feature type="domain" description="Ubiquitin-like" evidence="6">
    <location>
        <begin position="1076"/>
        <end position="1148"/>
    </location>
</feature>
<proteinExistence type="predicted"/>